<comment type="caution">
    <text evidence="1">The sequence shown here is derived from an EMBL/GenBank/DDBJ whole genome shotgun (WGS) entry which is preliminary data.</text>
</comment>
<name>A0ABD0KJK7_9CAEN</name>
<proteinExistence type="predicted"/>
<keyword evidence="2" id="KW-1185">Reference proteome</keyword>
<accession>A0ABD0KJK7</accession>
<evidence type="ECO:0000313" key="2">
    <source>
        <dbReference type="Proteomes" id="UP001519460"/>
    </source>
</evidence>
<dbReference type="SUPFAM" id="SSF57302">
    <property type="entry name" value="Snake toxin-like"/>
    <property type="match status" value="1"/>
</dbReference>
<gene>
    <name evidence="1" type="ORF">BaRGS_00021512</name>
</gene>
<protein>
    <submittedName>
        <fullName evidence="1">Uncharacterized protein</fullName>
    </submittedName>
</protein>
<sequence length="87" mass="9458">MDPSGKQCPQTQPFCMTSVTDTQHGRGDIVRRCASKADCDAIVLQETCRHAGEVLHMDIICKFCCNQANCNAPPSIIPQTGLVTNHV</sequence>
<reference evidence="1 2" key="1">
    <citation type="journal article" date="2023" name="Sci. Data">
        <title>Genome assembly of the Korean intertidal mud-creeper Batillaria attramentaria.</title>
        <authorList>
            <person name="Patra A.K."/>
            <person name="Ho P.T."/>
            <person name="Jun S."/>
            <person name="Lee S.J."/>
            <person name="Kim Y."/>
            <person name="Won Y.J."/>
        </authorList>
    </citation>
    <scope>NUCLEOTIDE SEQUENCE [LARGE SCALE GENOMIC DNA]</scope>
    <source>
        <strain evidence="1">Wonlab-2016</strain>
    </source>
</reference>
<dbReference type="InterPro" id="IPR045860">
    <property type="entry name" value="Snake_toxin-like_sf"/>
</dbReference>
<dbReference type="CDD" id="cd00117">
    <property type="entry name" value="TFP"/>
    <property type="match status" value="1"/>
</dbReference>
<dbReference type="EMBL" id="JACVVK020000167">
    <property type="protein sequence ID" value="KAK7487284.1"/>
    <property type="molecule type" value="Genomic_DNA"/>
</dbReference>
<evidence type="ECO:0000313" key="1">
    <source>
        <dbReference type="EMBL" id="KAK7487284.1"/>
    </source>
</evidence>
<dbReference type="AlphaFoldDB" id="A0ABD0KJK7"/>
<organism evidence="1 2">
    <name type="scientific">Batillaria attramentaria</name>
    <dbReference type="NCBI Taxonomy" id="370345"/>
    <lineage>
        <taxon>Eukaryota</taxon>
        <taxon>Metazoa</taxon>
        <taxon>Spiralia</taxon>
        <taxon>Lophotrochozoa</taxon>
        <taxon>Mollusca</taxon>
        <taxon>Gastropoda</taxon>
        <taxon>Caenogastropoda</taxon>
        <taxon>Sorbeoconcha</taxon>
        <taxon>Cerithioidea</taxon>
        <taxon>Batillariidae</taxon>
        <taxon>Batillaria</taxon>
    </lineage>
</organism>
<dbReference type="Proteomes" id="UP001519460">
    <property type="component" value="Unassembled WGS sequence"/>
</dbReference>